<reference evidence="1 2" key="1">
    <citation type="submission" date="2024-01" db="EMBL/GenBank/DDBJ databases">
        <title>The genomes of 5 underutilized Papilionoideae crops provide insights into root nodulation and disease resistanc.</title>
        <authorList>
            <person name="Jiang F."/>
        </authorList>
    </citation>
    <scope>NUCLEOTIDE SEQUENCE [LARGE SCALE GENOMIC DNA]</scope>
    <source>
        <strain evidence="1">LVBAO_FW01</strain>
        <tissue evidence="1">Leaves</tissue>
    </source>
</reference>
<sequence length="95" mass="10567">MKCTFGATEVGLVLPRVEELVLWSNQSLQSVKVNKSLLLGKVATKIGENGSHLRKIGTNSTMCVMARYTLAHTGILEWNDENSRWAICYKPIFLG</sequence>
<evidence type="ECO:0000313" key="2">
    <source>
        <dbReference type="Proteomes" id="UP001367508"/>
    </source>
</evidence>
<organism evidence="1 2">
    <name type="scientific">Canavalia gladiata</name>
    <name type="common">Sword bean</name>
    <name type="synonym">Dolichos gladiatus</name>
    <dbReference type="NCBI Taxonomy" id="3824"/>
    <lineage>
        <taxon>Eukaryota</taxon>
        <taxon>Viridiplantae</taxon>
        <taxon>Streptophyta</taxon>
        <taxon>Embryophyta</taxon>
        <taxon>Tracheophyta</taxon>
        <taxon>Spermatophyta</taxon>
        <taxon>Magnoliopsida</taxon>
        <taxon>eudicotyledons</taxon>
        <taxon>Gunneridae</taxon>
        <taxon>Pentapetalae</taxon>
        <taxon>rosids</taxon>
        <taxon>fabids</taxon>
        <taxon>Fabales</taxon>
        <taxon>Fabaceae</taxon>
        <taxon>Papilionoideae</taxon>
        <taxon>50 kb inversion clade</taxon>
        <taxon>NPAAA clade</taxon>
        <taxon>indigoferoid/millettioid clade</taxon>
        <taxon>Phaseoleae</taxon>
        <taxon>Canavalia</taxon>
    </lineage>
</organism>
<protein>
    <submittedName>
        <fullName evidence="1">Uncharacterized protein</fullName>
    </submittedName>
</protein>
<dbReference type="Proteomes" id="UP001367508">
    <property type="component" value="Unassembled WGS sequence"/>
</dbReference>
<proteinExistence type="predicted"/>
<gene>
    <name evidence="1" type="ORF">VNO77_43762</name>
</gene>
<name>A0AAN9JUQ1_CANGL</name>
<keyword evidence="2" id="KW-1185">Reference proteome</keyword>
<accession>A0AAN9JUQ1</accession>
<dbReference type="AlphaFoldDB" id="A0AAN9JUQ1"/>
<comment type="caution">
    <text evidence="1">The sequence shown here is derived from an EMBL/GenBank/DDBJ whole genome shotgun (WGS) entry which is preliminary data.</text>
</comment>
<dbReference type="EMBL" id="JAYMYQ010000011">
    <property type="protein sequence ID" value="KAK7305850.1"/>
    <property type="molecule type" value="Genomic_DNA"/>
</dbReference>
<evidence type="ECO:0000313" key="1">
    <source>
        <dbReference type="EMBL" id="KAK7305850.1"/>
    </source>
</evidence>